<dbReference type="PANTHER" id="PTHR36140:SF9">
    <property type="entry name" value="F-BOX DOMAIN CONTAINING PROTEIN"/>
    <property type="match status" value="1"/>
</dbReference>
<feature type="non-terminal residue" evidence="2">
    <location>
        <position position="1"/>
    </location>
</feature>
<evidence type="ECO:0008006" key="4">
    <source>
        <dbReference type="Google" id="ProtNLM"/>
    </source>
</evidence>
<accession>A0A5J9V7V0</accession>
<name>A0A5J9V7V0_9POAL</name>
<organism evidence="2 3">
    <name type="scientific">Eragrostis curvula</name>
    <name type="common">weeping love grass</name>
    <dbReference type="NCBI Taxonomy" id="38414"/>
    <lineage>
        <taxon>Eukaryota</taxon>
        <taxon>Viridiplantae</taxon>
        <taxon>Streptophyta</taxon>
        <taxon>Embryophyta</taxon>
        <taxon>Tracheophyta</taxon>
        <taxon>Spermatophyta</taxon>
        <taxon>Magnoliopsida</taxon>
        <taxon>Liliopsida</taxon>
        <taxon>Poales</taxon>
        <taxon>Poaceae</taxon>
        <taxon>PACMAD clade</taxon>
        <taxon>Chloridoideae</taxon>
        <taxon>Eragrostideae</taxon>
        <taxon>Eragrostidinae</taxon>
        <taxon>Eragrostis</taxon>
    </lineage>
</organism>
<evidence type="ECO:0000313" key="2">
    <source>
        <dbReference type="EMBL" id="TVU32302.1"/>
    </source>
</evidence>
<reference evidence="2 3" key="1">
    <citation type="journal article" date="2019" name="Sci. Rep.">
        <title>A high-quality genome of Eragrostis curvula grass provides insights into Poaceae evolution and supports new strategies to enhance forage quality.</title>
        <authorList>
            <person name="Carballo J."/>
            <person name="Santos B.A.C.M."/>
            <person name="Zappacosta D."/>
            <person name="Garbus I."/>
            <person name="Selva J.P."/>
            <person name="Gallo C.A."/>
            <person name="Diaz A."/>
            <person name="Albertini E."/>
            <person name="Caccamo M."/>
            <person name="Echenique V."/>
        </authorList>
    </citation>
    <scope>NUCLEOTIDE SEQUENCE [LARGE SCALE GENOMIC DNA]</scope>
    <source>
        <strain evidence="3">cv. Victoria</strain>
        <tissue evidence="2">Leaf</tissue>
    </source>
</reference>
<gene>
    <name evidence="2" type="ORF">EJB05_24027</name>
</gene>
<dbReference type="Proteomes" id="UP000324897">
    <property type="component" value="Chromosome 1"/>
</dbReference>
<sequence length="332" mass="36812">MQLRMAAASSCVHEPDAQRRVATATRRQPGCNGRASSIGEWGPHLRTTVGNPRWIPDHARPVASRNGRLVLELRRESHADGVRLCVCNPMTGDMEAVLPELSGDDMPGYYACALLIGDDDLTQHHHPTFFRLLLVYNRRGFTALRCYSSDDGRWGPEVRKAGDKIPGEKLRRLAPAVVVRGVAYWALSHGAFGVRLTTRELESSAVRFLGYPRDPYTDTRLLTVSPEEGRLSFVTTRPCGGMFCMQVYVFRGGDDDTAGEWEHSGPPKVCFPQLHVTDPLDIKMRFFCEKSGVVFFALGRCSRTPGTYALRACLVGLQILKETDSAVDSDAK</sequence>
<dbReference type="OrthoDB" id="696275at2759"/>
<proteinExistence type="predicted"/>
<comment type="caution">
    <text evidence="2">The sequence shown here is derived from an EMBL/GenBank/DDBJ whole genome shotgun (WGS) entry which is preliminary data.</text>
</comment>
<evidence type="ECO:0000256" key="1">
    <source>
        <dbReference type="SAM" id="MobiDB-lite"/>
    </source>
</evidence>
<keyword evidence="3" id="KW-1185">Reference proteome</keyword>
<protein>
    <recommendedName>
        <fullName evidence="4">DUF1618 domain-containing protein</fullName>
    </recommendedName>
</protein>
<feature type="region of interest" description="Disordered" evidence="1">
    <location>
        <begin position="18"/>
        <end position="37"/>
    </location>
</feature>
<dbReference type="Gramene" id="TVU32302">
    <property type="protein sequence ID" value="TVU32302"/>
    <property type="gene ID" value="EJB05_24027"/>
</dbReference>
<dbReference type="AlphaFoldDB" id="A0A5J9V7V0"/>
<evidence type="ECO:0000313" key="3">
    <source>
        <dbReference type="Proteomes" id="UP000324897"/>
    </source>
</evidence>
<dbReference type="PANTHER" id="PTHR36140">
    <property type="entry name" value="F-BOX DOMAIN-CONTAINING PROTEIN-RELATED"/>
    <property type="match status" value="1"/>
</dbReference>
<dbReference type="EMBL" id="RWGY01000011">
    <property type="protein sequence ID" value="TVU32302.1"/>
    <property type="molecule type" value="Genomic_DNA"/>
</dbReference>